<sequence>MAQFVKAYHEILRDKNLKPTQKAVYLDLLSYRNSKTKLCCPSQKTIAEDLNVEIKTVSNAINVLIEKGYIEVKSSKKRGFIKNNSYTSFPKYEEVENNVVKEDSNKDNDVIDKITKSKIALSINPERCLHKFKKTNKKLIDSYHRFETSYIKKRRKRDIILESEGELQIDAFEEFKTTLSDNEKSIMDEYCEILVACDSKMKLRDTISSVLGFGITNKQTEEILLLRKYDEKGKPSGRELWDGIRDYEEAEIQNKEIIRNKLAYLKKCIENRRSY</sequence>
<name>A0A1S9MZZ8_CLOBE</name>
<comment type="caution">
    <text evidence="1">The sequence shown here is derived from an EMBL/GenBank/DDBJ whole genome shotgun (WGS) entry which is preliminary data.</text>
</comment>
<dbReference type="InterPro" id="IPR036388">
    <property type="entry name" value="WH-like_DNA-bd_sf"/>
</dbReference>
<dbReference type="Proteomes" id="UP000190959">
    <property type="component" value="Unassembled WGS sequence"/>
</dbReference>
<evidence type="ECO:0008006" key="3">
    <source>
        <dbReference type="Google" id="ProtNLM"/>
    </source>
</evidence>
<dbReference type="EMBL" id="MWMH01000013">
    <property type="protein sequence ID" value="OOP70691.1"/>
    <property type="molecule type" value="Genomic_DNA"/>
</dbReference>
<accession>A0A1S9MZZ8</accession>
<protein>
    <recommendedName>
        <fullName evidence="3">Helix-turn-helix domain-containing protein</fullName>
    </recommendedName>
</protein>
<dbReference type="AlphaFoldDB" id="A0A1S9MZZ8"/>
<organism evidence="1 2">
    <name type="scientific">Clostridium beijerinckii</name>
    <name type="common">Clostridium MP</name>
    <dbReference type="NCBI Taxonomy" id="1520"/>
    <lineage>
        <taxon>Bacteria</taxon>
        <taxon>Bacillati</taxon>
        <taxon>Bacillota</taxon>
        <taxon>Clostridia</taxon>
        <taxon>Eubacteriales</taxon>
        <taxon>Clostridiaceae</taxon>
        <taxon>Clostridium</taxon>
    </lineage>
</organism>
<reference evidence="1 2" key="1">
    <citation type="submission" date="2017-02" db="EMBL/GenBank/DDBJ databases">
        <title>Genome sequence of Clostridium beijerinckii Br21.</title>
        <authorList>
            <person name="Fonseca B.C."/>
            <person name="Guazzaroni M.E."/>
            <person name="Riano-Pachon D.M."/>
            <person name="Reginatto V."/>
        </authorList>
    </citation>
    <scope>NUCLEOTIDE SEQUENCE [LARGE SCALE GENOMIC DNA]</scope>
    <source>
        <strain evidence="1 2">Br21</strain>
    </source>
</reference>
<proteinExistence type="predicted"/>
<dbReference type="InterPro" id="IPR036390">
    <property type="entry name" value="WH_DNA-bd_sf"/>
</dbReference>
<dbReference type="Gene3D" id="1.10.10.10">
    <property type="entry name" value="Winged helix-like DNA-binding domain superfamily/Winged helix DNA-binding domain"/>
    <property type="match status" value="1"/>
</dbReference>
<dbReference type="RefSeq" id="WP_161222902.1">
    <property type="nucleotide sequence ID" value="NZ_JARUNZ010000014.1"/>
</dbReference>
<evidence type="ECO:0000313" key="2">
    <source>
        <dbReference type="Proteomes" id="UP000190959"/>
    </source>
</evidence>
<dbReference type="SUPFAM" id="SSF46785">
    <property type="entry name" value="Winged helix' DNA-binding domain"/>
    <property type="match status" value="1"/>
</dbReference>
<evidence type="ECO:0000313" key="1">
    <source>
        <dbReference type="EMBL" id="OOP70691.1"/>
    </source>
</evidence>
<dbReference type="Pfam" id="PF13730">
    <property type="entry name" value="HTH_36"/>
    <property type="match status" value="1"/>
</dbReference>
<gene>
    <name evidence="1" type="ORF">CBEIBR21_25140</name>
</gene>